<keyword evidence="4" id="KW-1185">Reference proteome</keyword>
<dbReference type="Pfam" id="PF12697">
    <property type="entry name" value="Abhydrolase_6"/>
    <property type="match status" value="1"/>
</dbReference>
<sequence>MRQRRTLVGVLISAFALSVSTLTASNAVAEPARCATVSVPVMLTLLPQTVRGQMCLPADDTPSTVQLLVHGGTYNRAYWDMSDGYSYQREMAAAGLATFAIDFLGTGESSQPLSTLITGLTAASVVHQVVQKLRSGVDGYQFSTVILAGHSMGSGIVILTAATYRSVDGVVLTGMTHSMDLVALTGIFVDGVRPSLLDPRLSTRAADPGYVTTLPGTRGVFHLPGDFVPSILDADEGTKDQVSATVVPDLLTLAFEGPASLGINVPVLIANGSKDTLFCAYTCSSEAALRAAEAPYFSSAAQLSVHLTPDAGHSVGLSVHADTHRAAIRTWIGSRFGD</sequence>
<evidence type="ECO:0000259" key="2">
    <source>
        <dbReference type="Pfam" id="PF12697"/>
    </source>
</evidence>
<keyword evidence="1" id="KW-0732">Signal</keyword>
<gene>
    <name evidence="3" type="ORF">LWC34_32715</name>
</gene>
<dbReference type="PANTHER" id="PTHR42886">
    <property type="entry name" value="RE40534P-RELATED"/>
    <property type="match status" value="1"/>
</dbReference>
<accession>A0ABS8ZIB5</accession>
<evidence type="ECO:0000313" key="4">
    <source>
        <dbReference type="Proteomes" id="UP001521150"/>
    </source>
</evidence>
<name>A0ABS8ZIB5_9PSEU</name>
<evidence type="ECO:0000313" key="3">
    <source>
        <dbReference type="EMBL" id="MCE7007549.1"/>
    </source>
</evidence>
<dbReference type="SUPFAM" id="SSF53474">
    <property type="entry name" value="alpha/beta-Hydrolases"/>
    <property type="match status" value="1"/>
</dbReference>
<dbReference type="Gene3D" id="3.40.50.1820">
    <property type="entry name" value="alpha/beta hydrolase"/>
    <property type="match status" value="1"/>
</dbReference>
<organism evidence="3 4">
    <name type="scientific">Kibdelosporangium philippinense</name>
    <dbReference type="NCBI Taxonomy" id="211113"/>
    <lineage>
        <taxon>Bacteria</taxon>
        <taxon>Bacillati</taxon>
        <taxon>Actinomycetota</taxon>
        <taxon>Actinomycetes</taxon>
        <taxon>Pseudonocardiales</taxon>
        <taxon>Pseudonocardiaceae</taxon>
        <taxon>Kibdelosporangium</taxon>
    </lineage>
</organism>
<proteinExistence type="predicted"/>
<evidence type="ECO:0000256" key="1">
    <source>
        <dbReference type="SAM" id="SignalP"/>
    </source>
</evidence>
<keyword evidence="3" id="KW-0378">Hydrolase</keyword>
<feature type="signal peptide" evidence="1">
    <location>
        <begin position="1"/>
        <end position="29"/>
    </location>
</feature>
<dbReference type="RefSeq" id="WP_233729141.1">
    <property type="nucleotide sequence ID" value="NZ_JAJVCN010000003.1"/>
</dbReference>
<dbReference type="Proteomes" id="UP001521150">
    <property type="component" value="Unassembled WGS sequence"/>
</dbReference>
<protein>
    <submittedName>
        <fullName evidence="3">Alpha/beta fold hydrolase</fullName>
    </submittedName>
</protein>
<dbReference type="InterPro" id="IPR000073">
    <property type="entry name" value="AB_hydrolase_1"/>
</dbReference>
<dbReference type="PANTHER" id="PTHR42886:SF87">
    <property type="entry name" value="AB HYDROLASE-1 DOMAIN-CONTAINING PROTEIN"/>
    <property type="match status" value="1"/>
</dbReference>
<feature type="chain" id="PRO_5047017338" evidence="1">
    <location>
        <begin position="30"/>
        <end position="338"/>
    </location>
</feature>
<dbReference type="EMBL" id="JAJVCN010000003">
    <property type="protein sequence ID" value="MCE7007549.1"/>
    <property type="molecule type" value="Genomic_DNA"/>
</dbReference>
<feature type="domain" description="AB hydrolase-1" evidence="2">
    <location>
        <begin position="67"/>
        <end position="318"/>
    </location>
</feature>
<comment type="caution">
    <text evidence="3">The sequence shown here is derived from an EMBL/GenBank/DDBJ whole genome shotgun (WGS) entry which is preliminary data.</text>
</comment>
<dbReference type="GO" id="GO:0016787">
    <property type="term" value="F:hydrolase activity"/>
    <property type="evidence" value="ECO:0007669"/>
    <property type="project" value="UniProtKB-KW"/>
</dbReference>
<dbReference type="InterPro" id="IPR029058">
    <property type="entry name" value="AB_hydrolase_fold"/>
</dbReference>
<reference evidence="3 4" key="1">
    <citation type="submission" date="2021-12" db="EMBL/GenBank/DDBJ databases">
        <title>Genome sequence of Kibdelosporangium philippinense ATCC 49844.</title>
        <authorList>
            <person name="Fedorov E.A."/>
            <person name="Omeragic M."/>
            <person name="Shalygina K.F."/>
            <person name="Maclea K.S."/>
        </authorList>
    </citation>
    <scope>NUCLEOTIDE SEQUENCE [LARGE SCALE GENOMIC DNA]</scope>
    <source>
        <strain evidence="3 4">ATCC 49844</strain>
    </source>
</reference>